<accession>A0ABR7G547</accession>
<protein>
    <submittedName>
        <fullName evidence="2">Acetylxylan esterase</fullName>
    </submittedName>
</protein>
<dbReference type="EMBL" id="JACOPE010000001">
    <property type="protein sequence ID" value="MBC5682544.1"/>
    <property type="molecule type" value="Genomic_DNA"/>
</dbReference>
<dbReference type="Proteomes" id="UP000631576">
    <property type="component" value="Unassembled WGS sequence"/>
</dbReference>
<reference evidence="2 3" key="1">
    <citation type="submission" date="2020-08" db="EMBL/GenBank/DDBJ databases">
        <title>Genome public.</title>
        <authorList>
            <person name="Liu C."/>
            <person name="Sun Q."/>
        </authorList>
    </citation>
    <scope>NUCLEOTIDE SEQUENCE [LARGE SCALE GENOMIC DNA]</scope>
    <source>
        <strain evidence="2 3">NSJ-13</strain>
    </source>
</reference>
<proteinExistence type="predicted"/>
<dbReference type="InterPro" id="IPR008391">
    <property type="entry name" value="AXE1_dom"/>
</dbReference>
<dbReference type="Pfam" id="PF05448">
    <property type="entry name" value="AXE1"/>
    <property type="match status" value="1"/>
</dbReference>
<evidence type="ECO:0000313" key="3">
    <source>
        <dbReference type="Proteomes" id="UP000631576"/>
    </source>
</evidence>
<comment type="caution">
    <text evidence="2">The sequence shown here is derived from an EMBL/GenBank/DDBJ whole genome shotgun (WGS) entry which is preliminary data.</text>
</comment>
<feature type="domain" description="Acetyl xylan esterase" evidence="1">
    <location>
        <begin position="37"/>
        <end position="82"/>
    </location>
</feature>
<evidence type="ECO:0000259" key="1">
    <source>
        <dbReference type="Pfam" id="PF05448"/>
    </source>
</evidence>
<organism evidence="2 3">
    <name type="scientific">Ruminococcus hominis</name>
    <dbReference type="NCBI Taxonomy" id="2763065"/>
    <lineage>
        <taxon>Bacteria</taxon>
        <taxon>Bacillati</taxon>
        <taxon>Bacillota</taxon>
        <taxon>Clostridia</taxon>
        <taxon>Eubacteriales</taxon>
        <taxon>Oscillospiraceae</taxon>
        <taxon>Ruminococcus</taxon>
    </lineage>
</organism>
<dbReference type="InterPro" id="IPR029058">
    <property type="entry name" value="AB_hydrolase_fold"/>
</dbReference>
<sequence>MDFEEYWKSALDEMHGIDPKVEFVQSDFQTGYVECWDMNCPPSSQFAIYNKIKSKKQHIIYPDFQHENIPDFEDKTYQFLSKL</sequence>
<gene>
    <name evidence="2" type="ORF">H8S40_02945</name>
</gene>
<keyword evidence="3" id="KW-1185">Reference proteome</keyword>
<dbReference type="Gene3D" id="3.40.50.1820">
    <property type="entry name" value="alpha/beta hydrolase"/>
    <property type="match status" value="1"/>
</dbReference>
<dbReference type="SUPFAM" id="SSF53474">
    <property type="entry name" value="alpha/beta-Hydrolases"/>
    <property type="match status" value="1"/>
</dbReference>
<evidence type="ECO:0000313" key="2">
    <source>
        <dbReference type="EMBL" id="MBC5682544.1"/>
    </source>
</evidence>
<name>A0ABR7G547_9FIRM</name>